<reference evidence="1 2" key="1">
    <citation type="submission" date="2015-01" db="EMBL/GenBank/DDBJ databases">
        <title>Evolution of Trichinella species and genotypes.</title>
        <authorList>
            <person name="Korhonen P.K."/>
            <person name="Edoardo P."/>
            <person name="Giuseppe L.R."/>
            <person name="Gasser R.B."/>
        </authorList>
    </citation>
    <scope>NUCLEOTIDE SEQUENCE [LARGE SCALE GENOMIC DNA]</scope>
    <source>
        <strain evidence="1">ISS37</strain>
    </source>
</reference>
<accession>A0A0V0RVP1</accession>
<dbReference type="EMBL" id="JYDL01000071">
    <property type="protein sequence ID" value="KRX18532.1"/>
    <property type="molecule type" value="Genomic_DNA"/>
</dbReference>
<organism evidence="1 2">
    <name type="scientific">Trichinella nelsoni</name>
    <dbReference type="NCBI Taxonomy" id="6336"/>
    <lineage>
        <taxon>Eukaryota</taxon>
        <taxon>Metazoa</taxon>
        <taxon>Ecdysozoa</taxon>
        <taxon>Nematoda</taxon>
        <taxon>Enoplea</taxon>
        <taxon>Dorylaimia</taxon>
        <taxon>Trichinellida</taxon>
        <taxon>Trichinellidae</taxon>
        <taxon>Trichinella</taxon>
    </lineage>
</organism>
<proteinExistence type="predicted"/>
<name>A0A0V0RVP1_9BILA</name>
<keyword evidence="2" id="KW-1185">Reference proteome</keyword>
<evidence type="ECO:0000313" key="1">
    <source>
        <dbReference type="EMBL" id="KRX18532.1"/>
    </source>
</evidence>
<dbReference type="AlphaFoldDB" id="A0A0V0RVP1"/>
<protein>
    <submittedName>
        <fullName evidence="1">Uncharacterized protein</fullName>
    </submittedName>
</protein>
<dbReference type="OrthoDB" id="10445919at2759"/>
<dbReference type="Proteomes" id="UP000054630">
    <property type="component" value="Unassembled WGS sequence"/>
</dbReference>
<comment type="caution">
    <text evidence="1">The sequence shown here is derived from an EMBL/GenBank/DDBJ whole genome shotgun (WGS) entry which is preliminary data.</text>
</comment>
<evidence type="ECO:0000313" key="2">
    <source>
        <dbReference type="Proteomes" id="UP000054630"/>
    </source>
</evidence>
<gene>
    <name evidence="1" type="ORF">T07_4502</name>
</gene>
<sequence length="76" mass="8212">MVKNCRYLGSNEMVIYAEMQQALALELSAGVGAGLERWSSGWGWPMAMTLSLSAGVGAGAGRWRYRWGWAMALALG</sequence>